<dbReference type="Pfam" id="PF06241">
    <property type="entry name" value="Castor_Poll_mid"/>
    <property type="match status" value="1"/>
</dbReference>
<keyword evidence="6" id="KW-0406">Ion transport</keyword>
<dbReference type="InterPro" id="IPR044849">
    <property type="entry name" value="CASTOR/POLLUX/SYM8-like"/>
</dbReference>
<evidence type="ECO:0000256" key="8">
    <source>
        <dbReference type="SAM" id="Phobius"/>
    </source>
</evidence>
<feature type="transmembrane region" description="Helical" evidence="8">
    <location>
        <begin position="21"/>
        <end position="46"/>
    </location>
</feature>
<dbReference type="Pfam" id="PF22614">
    <property type="entry name" value="Slo-like_RCK"/>
    <property type="match status" value="1"/>
</dbReference>
<dbReference type="PANTHER" id="PTHR31563">
    <property type="entry name" value="ION CHANNEL POLLUX-RELATED"/>
    <property type="match status" value="1"/>
</dbReference>
<evidence type="ECO:0000256" key="5">
    <source>
        <dbReference type="ARBA" id="ARBA00022989"/>
    </source>
</evidence>
<reference evidence="11" key="1">
    <citation type="submission" date="2020-03" db="EMBL/GenBank/DDBJ databases">
        <title>Draft sequencing of Paenibacilllus sp. S3N08.</title>
        <authorList>
            <person name="Kim D.-U."/>
        </authorList>
    </citation>
    <scope>NUCLEOTIDE SEQUENCE</scope>
    <source>
        <strain evidence="11">S3N08</strain>
    </source>
</reference>
<dbReference type="InterPro" id="IPR010420">
    <property type="entry name" value="CASTOR/POLLUX/SYM8_dom"/>
</dbReference>
<gene>
    <name evidence="11" type="ORF">G9U52_11360</name>
</gene>
<evidence type="ECO:0000259" key="10">
    <source>
        <dbReference type="Pfam" id="PF22614"/>
    </source>
</evidence>
<feature type="domain" description="RCK N-terminal" evidence="10">
    <location>
        <begin position="126"/>
        <end position="211"/>
    </location>
</feature>
<protein>
    <submittedName>
        <fullName evidence="11">Potassium transporter TrkA</fullName>
    </submittedName>
</protein>
<dbReference type="RefSeq" id="WP_166149550.1">
    <property type="nucleotide sequence ID" value="NZ_JAAOIW010000004.1"/>
</dbReference>
<evidence type="ECO:0000256" key="6">
    <source>
        <dbReference type="ARBA" id="ARBA00023065"/>
    </source>
</evidence>
<feature type="domain" description="CASTOR/POLLUX/SYM8 ion channel conserved" evidence="9">
    <location>
        <begin position="264"/>
        <end position="354"/>
    </location>
</feature>
<keyword evidence="3" id="KW-0813">Transport</keyword>
<comment type="caution">
    <text evidence="11">The sequence shown here is derived from an EMBL/GenBank/DDBJ whole genome shotgun (WGS) entry which is preliminary data.</text>
</comment>
<keyword evidence="4 8" id="KW-0812">Transmembrane</keyword>
<comment type="similarity">
    <text evidence="2">Belongs to the castor/pollux (TC 1.A.1.23) family.</text>
</comment>
<dbReference type="PANTHER" id="PTHR31563:SF10">
    <property type="entry name" value="ION CHANNEL POLLUX-RELATED"/>
    <property type="match status" value="1"/>
</dbReference>
<keyword evidence="7 8" id="KW-0472">Membrane</keyword>
<keyword evidence="5 8" id="KW-1133">Transmembrane helix</keyword>
<keyword evidence="12" id="KW-1185">Reference proteome</keyword>
<evidence type="ECO:0000256" key="1">
    <source>
        <dbReference type="ARBA" id="ARBA00004127"/>
    </source>
</evidence>
<name>A0ABX0J8U8_9BACL</name>
<evidence type="ECO:0000256" key="2">
    <source>
        <dbReference type="ARBA" id="ARBA00008577"/>
    </source>
</evidence>
<accession>A0ABX0J8U8</accession>
<evidence type="ECO:0000256" key="3">
    <source>
        <dbReference type="ARBA" id="ARBA00022448"/>
    </source>
</evidence>
<comment type="subcellular location">
    <subcellularLocation>
        <location evidence="1">Endomembrane system</location>
        <topology evidence="1">Multi-pass membrane protein</topology>
    </subcellularLocation>
</comment>
<organism evidence="11 12">
    <name type="scientific">Paenibacillus agricola</name>
    <dbReference type="NCBI Taxonomy" id="2716264"/>
    <lineage>
        <taxon>Bacteria</taxon>
        <taxon>Bacillati</taxon>
        <taxon>Bacillota</taxon>
        <taxon>Bacilli</taxon>
        <taxon>Bacillales</taxon>
        <taxon>Paenibacillaceae</taxon>
        <taxon>Paenibacillus</taxon>
    </lineage>
</organism>
<evidence type="ECO:0000259" key="9">
    <source>
        <dbReference type="Pfam" id="PF06241"/>
    </source>
</evidence>
<evidence type="ECO:0000313" key="12">
    <source>
        <dbReference type="Proteomes" id="UP001165962"/>
    </source>
</evidence>
<evidence type="ECO:0000256" key="7">
    <source>
        <dbReference type="ARBA" id="ARBA00023136"/>
    </source>
</evidence>
<evidence type="ECO:0000256" key="4">
    <source>
        <dbReference type="ARBA" id="ARBA00022692"/>
    </source>
</evidence>
<dbReference type="Gene3D" id="3.40.50.720">
    <property type="entry name" value="NAD(P)-binding Rossmann-like Domain"/>
    <property type="match status" value="2"/>
</dbReference>
<dbReference type="EMBL" id="JAAOIW010000004">
    <property type="protein sequence ID" value="NHN30431.1"/>
    <property type="molecule type" value="Genomic_DNA"/>
</dbReference>
<feature type="transmembrane region" description="Helical" evidence="8">
    <location>
        <begin position="79"/>
        <end position="103"/>
    </location>
</feature>
<sequence length="625" mass="69462">MKQFSLSEKIKYKFDNLMSRGTPALIGYLAFISFVIVLFISFIAWLTDASPEESFLNLVWLSFMRAIDAGTLGGDTGSYLFMFLMLLITLSGIFIVSILIGLLTSGIQDKIESLRRGRSIVIESNHSIILWWSDNIFTLVSEIIEANKSLKKSTIVIMAPKDKVEMEEELQERIPSTFGTKIVCRQGSPLDIADINMLNISAARTVIINDDVDANTIKTILAITANTNQQQKSAHIVAVVKDPQNLEVTRIAGKGQAEIILADKLISRVIAQTCRQSGLSVIYTDLLDFNGNEIYFKSEKSLTGKAFGDIINAYASSSVIGLFRNQAVIINPSKDLILEDNDKIIVISLDDDQIILSGLKEYPVQKELLAAVAVATPLPETTLFLGWNEHAIDIIRELDKYVAQGSIIKVAAEFDGDDNRLQSLCEGQLSNCTVQFVETDISNRGALEALVAEKFDHIIVLCYQDRLSVQEADAVTLITLLHLRDISEKTGIQFSLVSEMLDVRNRELADVNKVNDFVISGKIISLMVAQISENKYLNLVYEQLFGSEGSEIYMKKISNYITLSGEVNFYTLVESVQLKNEIAIGYKIEAEAANASKNYGIYMNPQKAAFIKFTDQDKMIVIGEE</sequence>
<dbReference type="InterPro" id="IPR003148">
    <property type="entry name" value="RCK_N"/>
</dbReference>
<proteinExistence type="inferred from homology"/>
<dbReference type="Proteomes" id="UP001165962">
    <property type="component" value="Unassembled WGS sequence"/>
</dbReference>
<evidence type="ECO:0000313" key="11">
    <source>
        <dbReference type="EMBL" id="NHN30431.1"/>
    </source>
</evidence>